<dbReference type="KEGG" id="aqu:100632774"/>
<protein>
    <recommendedName>
        <fullName evidence="4">Aconitase/3-isopropylmalate dehydratase large subunit alpha/beta/alpha domain-containing protein</fullName>
    </recommendedName>
</protein>
<reference evidence="6" key="1">
    <citation type="journal article" date="2010" name="Nature">
        <title>The Amphimedon queenslandica genome and the evolution of animal complexity.</title>
        <authorList>
            <person name="Srivastava M."/>
            <person name="Simakov O."/>
            <person name="Chapman J."/>
            <person name="Fahey B."/>
            <person name="Gauthier M.E."/>
            <person name="Mitros T."/>
            <person name="Richards G.S."/>
            <person name="Conaco C."/>
            <person name="Dacre M."/>
            <person name="Hellsten U."/>
            <person name="Larroux C."/>
            <person name="Putnam N.H."/>
            <person name="Stanke M."/>
            <person name="Adamska M."/>
            <person name="Darling A."/>
            <person name="Degnan S.M."/>
            <person name="Oakley T.H."/>
            <person name="Plachetzki D.C."/>
            <person name="Zhai Y."/>
            <person name="Adamski M."/>
            <person name="Calcino A."/>
            <person name="Cummins S.F."/>
            <person name="Goodstein D.M."/>
            <person name="Harris C."/>
            <person name="Jackson D.J."/>
            <person name="Leys S.P."/>
            <person name="Shu S."/>
            <person name="Woodcroft B.J."/>
            <person name="Vervoort M."/>
            <person name="Kosik K.S."/>
            <person name="Manning G."/>
            <person name="Degnan B.M."/>
            <person name="Rokhsar D.S."/>
        </authorList>
    </citation>
    <scope>NUCLEOTIDE SEQUENCE [LARGE SCALE GENOMIC DNA]</scope>
</reference>
<evidence type="ECO:0000256" key="1">
    <source>
        <dbReference type="ARBA" id="ARBA00022723"/>
    </source>
</evidence>
<dbReference type="AlphaFoldDB" id="A0AAN0IJE8"/>
<keyword evidence="2" id="KW-0408">Iron</keyword>
<sequence length="203" mass="22181">GEPRPFSNMLIVPPDSGIVHQVNLEFLGRVVFENKGYLYPDTVVGTDSHTTMINGLGIVGWGVGGIEAEAVMLDQSISMVLPKVVGYKLIGEIDPMATSTDVVLTITKNLRQIGVVGCFVEFFGPGVSQLSISDRATISNMCPEYGATIGFFPVDEMSMKYLQQSARDPHRVSCAREYLKAVGMFRDYSDSNQDPVFTEVCVE</sequence>
<dbReference type="InterPro" id="IPR006249">
    <property type="entry name" value="Aconitase/IRP2"/>
</dbReference>
<name>A0AAN0IJE8_AMPQE</name>
<dbReference type="RefSeq" id="XP_003391966.2">
    <property type="nucleotide sequence ID" value="XM_003391918.2"/>
</dbReference>
<dbReference type="GO" id="GO:0051536">
    <property type="term" value="F:iron-sulfur cluster binding"/>
    <property type="evidence" value="ECO:0007669"/>
    <property type="project" value="UniProtKB-KW"/>
</dbReference>
<dbReference type="PRINTS" id="PR00415">
    <property type="entry name" value="ACONITASE"/>
</dbReference>
<dbReference type="Proteomes" id="UP000007879">
    <property type="component" value="Unassembled WGS sequence"/>
</dbReference>
<dbReference type="GO" id="GO:0046872">
    <property type="term" value="F:metal ion binding"/>
    <property type="evidence" value="ECO:0007669"/>
    <property type="project" value="UniProtKB-KW"/>
</dbReference>
<evidence type="ECO:0000256" key="3">
    <source>
        <dbReference type="ARBA" id="ARBA00023014"/>
    </source>
</evidence>
<dbReference type="Pfam" id="PF00330">
    <property type="entry name" value="Aconitase"/>
    <property type="match status" value="1"/>
</dbReference>
<dbReference type="GeneID" id="100632774"/>
<dbReference type="InterPro" id="IPR001030">
    <property type="entry name" value="Acoase/IPM_deHydtase_lsu_aba"/>
</dbReference>
<evidence type="ECO:0000313" key="5">
    <source>
        <dbReference type="EnsemblMetazoa" id="XP_003391966.2"/>
    </source>
</evidence>
<accession>A0AAN0IJE8</accession>
<dbReference type="InterPro" id="IPR015931">
    <property type="entry name" value="Acnase/IPM_dHydase_lsu_aba_1/3"/>
</dbReference>
<dbReference type="SUPFAM" id="SSF53732">
    <property type="entry name" value="Aconitase iron-sulfur domain"/>
    <property type="match status" value="1"/>
</dbReference>
<proteinExistence type="predicted"/>
<dbReference type="Gene3D" id="3.30.499.10">
    <property type="entry name" value="Aconitase, domain 3"/>
    <property type="match status" value="1"/>
</dbReference>
<evidence type="ECO:0000313" key="6">
    <source>
        <dbReference type="Proteomes" id="UP000007879"/>
    </source>
</evidence>
<keyword evidence="1" id="KW-0479">Metal-binding</keyword>
<evidence type="ECO:0000256" key="2">
    <source>
        <dbReference type="ARBA" id="ARBA00023004"/>
    </source>
</evidence>
<dbReference type="PANTHER" id="PTHR11670">
    <property type="entry name" value="ACONITASE/IRON-RESPONSIVE ELEMENT FAMILY MEMBER"/>
    <property type="match status" value="1"/>
</dbReference>
<dbReference type="EnsemblMetazoa" id="XM_003391918.2">
    <property type="protein sequence ID" value="XP_003391966.2"/>
    <property type="gene ID" value="LOC100632774"/>
</dbReference>
<keyword evidence="3" id="KW-0411">Iron-sulfur</keyword>
<organism evidence="5 6">
    <name type="scientific">Amphimedon queenslandica</name>
    <name type="common">Sponge</name>
    <dbReference type="NCBI Taxonomy" id="400682"/>
    <lineage>
        <taxon>Eukaryota</taxon>
        <taxon>Metazoa</taxon>
        <taxon>Porifera</taxon>
        <taxon>Demospongiae</taxon>
        <taxon>Heteroscleromorpha</taxon>
        <taxon>Haplosclerida</taxon>
        <taxon>Niphatidae</taxon>
        <taxon>Amphimedon</taxon>
    </lineage>
</organism>
<evidence type="ECO:0000259" key="4">
    <source>
        <dbReference type="Pfam" id="PF00330"/>
    </source>
</evidence>
<keyword evidence="6" id="KW-1185">Reference proteome</keyword>
<feature type="domain" description="Aconitase/3-isopropylmalate dehydratase large subunit alpha/beta/alpha" evidence="4">
    <location>
        <begin position="6"/>
        <end position="200"/>
    </location>
</feature>
<dbReference type="InterPro" id="IPR036008">
    <property type="entry name" value="Aconitase_4Fe-4S_dom"/>
</dbReference>
<reference evidence="5" key="2">
    <citation type="submission" date="2024-06" db="UniProtKB">
        <authorList>
            <consortium name="EnsemblMetazoa"/>
        </authorList>
    </citation>
    <scope>IDENTIFICATION</scope>
</reference>